<reference evidence="2 3" key="1">
    <citation type="journal article" date="2020" name="Nature">
        <title>Six reference-quality genomes reveal evolution of bat adaptations.</title>
        <authorList>
            <person name="Jebb D."/>
            <person name="Huang Z."/>
            <person name="Pippel M."/>
            <person name="Hughes G.M."/>
            <person name="Lavrichenko K."/>
            <person name="Devanna P."/>
            <person name="Winkler S."/>
            <person name="Jermiin L.S."/>
            <person name="Skirmuntt E.C."/>
            <person name="Katzourakis A."/>
            <person name="Burkitt-Gray L."/>
            <person name="Ray D.A."/>
            <person name="Sullivan K.A.M."/>
            <person name="Roscito J.G."/>
            <person name="Kirilenko B.M."/>
            <person name="Davalos L.M."/>
            <person name="Corthals A.P."/>
            <person name="Power M.L."/>
            <person name="Jones G."/>
            <person name="Ransome R.D."/>
            <person name="Dechmann D.K.N."/>
            <person name="Locatelli A.G."/>
            <person name="Puechmaille S.J."/>
            <person name="Fedrigo O."/>
            <person name="Jarvis E.D."/>
            <person name="Hiller M."/>
            <person name="Vernes S.C."/>
            <person name="Myers E.W."/>
            <person name="Teeling E.C."/>
        </authorList>
    </citation>
    <scope>NUCLEOTIDE SEQUENCE [LARGE SCALE GENOMIC DNA]</scope>
    <source>
        <strain evidence="2">MMyoMyo1</strain>
        <tissue evidence="2">Flight muscle</tissue>
    </source>
</reference>
<dbReference type="AlphaFoldDB" id="A0A7J7VZ99"/>
<evidence type="ECO:0000313" key="3">
    <source>
        <dbReference type="Proteomes" id="UP000527355"/>
    </source>
</evidence>
<dbReference type="EMBL" id="JABWUV010000009">
    <property type="protein sequence ID" value="KAF6330356.1"/>
    <property type="molecule type" value="Genomic_DNA"/>
</dbReference>
<protein>
    <submittedName>
        <fullName evidence="2">Uncharacterized protein</fullName>
    </submittedName>
</protein>
<comment type="caution">
    <text evidence="2">The sequence shown here is derived from an EMBL/GenBank/DDBJ whole genome shotgun (WGS) entry which is preliminary data.</text>
</comment>
<evidence type="ECO:0000313" key="2">
    <source>
        <dbReference type="EMBL" id="KAF6330356.1"/>
    </source>
</evidence>
<dbReference type="Proteomes" id="UP000527355">
    <property type="component" value="Unassembled WGS sequence"/>
</dbReference>
<accession>A0A7J7VZ99</accession>
<gene>
    <name evidence="2" type="ORF">mMyoMyo1_012346</name>
</gene>
<feature type="region of interest" description="Disordered" evidence="1">
    <location>
        <begin position="68"/>
        <end position="119"/>
    </location>
</feature>
<keyword evidence="3" id="KW-1185">Reference proteome</keyword>
<evidence type="ECO:0000256" key="1">
    <source>
        <dbReference type="SAM" id="MobiDB-lite"/>
    </source>
</evidence>
<name>A0A7J7VZ99_MYOMY</name>
<proteinExistence type="predicted"/>
<feature type="compositionally biased region" description="Polar residues" evidence="1">
    <location>
        <begin position="68"/>
        <end position="77"/>
    </location>
</feature>
<sequence>MEEEPGHCLPSKKYLKLFSYSHLLSYSLKSSIPPRIKGDRAPPTHRSLAGLICPHKHPLLVYSASRVCTHQGGSTSRPTPPLQRQHLPPQYPEPFLLNQNGVPSPGTEGIVSPSQLEGNNQFRQVAQLSTH</sequence>
<organism evidence="2 3">
    <name type="scientific">Myotis myotis</name>
    <name type="common">Greater mouse-eared bat</name>
    <name type="synonym">Vespertilio myotis</name>
    <dbReference type="NCBI Taxonomy" id="51298"/>
    <lineage>
        <taxon>Eukaryota</taxon>
        <taxon>Metazoa</taxon>
        <taxon>Chordata</taxon>
        <taxon>Craniata</taxon>
        <taxon>Vertebrata</taxon>
        <taxon>Euteleostomi</taxon>
        <taxon>Mammalia</taxon>
        <taxon>Eutheria</taxon>
        <taxon>Laurasiatheria</taxon>
        <taxon>Chiroptera</taxon>
        <taxon>Yangochiroptera</taxon>
        <taxon>Vespertilionidae</taxon>
        <taxon>Myotis</taxon>
    </lineage>
</organism>